<feature type="domain" description="Thiamine pyrophosphate enzyme N-terminal TPP-binding" evidence="3">
    <location>
        <begin position="7"/>
        <end position="72"/>
    </location>
</feature>
<keyword evidence="1" id="KW-0210">Decarboxylase</keyword>
<evidence type="ECO:0000313" key="5">
    <source>
        <dbReference type="Proteomes" id="UP000263377"/>
    </source>
</evidence>
<dbReference type="RefSeq" id="WP_117486929.1">
    <property type="nucleotide sequence ID" value="NZ_QVIG01000001.1"/>
</dbReference>
<comment type="caution">
    <text evidence="4">The sequence shown here is derived from an EMBL/GenBank/DDBJ whole genome shotgun (WGS) entry which is preliminary data.</text>
</comment>
<dbReference type="GO" id="GO:0000287">
    <property type="term" value="F:magnesium ion binding"/>
    <property type="evidence" value="ECO:0007669"/>
    <property type="project" value="UniProtKB-ARBA"/>
</dbReference>
<keyword evidence="2" id="KW-0456">Lyase</keyword>
<evidence type="ECO:0000259" key="3">
    <source>
        <dbReference type="Pfam" id="PF02776"/>
    </source>
</evidence>
<protein>
    <recommendedName>
        <fullName evidence="3">Thiamine pyrophosphate enzyme N-terminal TPP-binding domain-containing protein</fullName>
    </recommendedName>
</protein>
<accession>A0A372ZQX9</accession>
<gene>
    <name evidence="4" type="ORF">DR950_11310</name>
</gene>
<evidence type="ECO:0000256" key="2">
    <source>
        <dbReference type="ARBA" id="ARBA00023239"/>
    </source>
</evidence>
<evidence type="ECO:0000256" key="1">
    <source>
        <dbReference type="ARBA" id="ARBA00022793"/>
    </source>
</evidence>
<dbReference type="Proteomes" id="UP000263377">
    <property type="component" value="Unassembled WGS sequence"/>
</dbReference>
<evidence type="ECO:0000313" key="4">
    <source>
        <dbReference type="EMBL" id="RGD58299.1"/>
    </source>
</evidence>
<dbReference type="InterPro" id="IPR051818">
    <property type="entry name" value="TPP_dependent_decarboxylase"/>
</dbReference>
<sequence length="169" mass="18135">MSAVAAYEALVEAGVEIVYAVPDSLLAPLCREASARREIRYVQVNDEATAVGLAAGARLAGARPLVVMENSGLRRACETLARLTMSHRLHTALLMSRRGAFGEPNWWGIPHEETMHRHTAMLSLVTADVHSCAELAESLRKAYATLDTGQRSVALVANAGMTAELRGAP</sequence>
<dbReference type="PANTHER" id="PTHR42818:SF1">
    <property type="entry name" value="SULFOPYRUVATE DECARBOXYLASE"/>
    <property type="match status" value="1"/>
</dbReference>
<dbReference type="Pfam" id="PF02776">
    <property type="entry name" value="TPP_enzyme_N"/>
    <property type="match status" value="1"/>
</dbReference>
<dbReference type="InterPro" id="IPR012001">
    <property type="entry name" value="Thiamin_PyroP_enz_TPP-bd_dom"/>
</dbReference>
<dbReference type="InterPro" id="IPR029061">
    <property type="entry name" value="THDP-binding"/>
</dbReference>
<dbReference type="Gene3D" id="3.40.50.970">
    <property type="match status" value="1"/>
</dbReference>
<dbReference type="EMBL" id="QVIG01000001">
    <property type="protein sequence ID" value="RGD58299.1"/>
    <property type="molecule type" value="Genomic_DNA"/>
</dbReference>
<proteinExistence type="predicted"/>
<dbReference type="AlphaFoldDB" id="A0A372ZQX9"/>
<dbReference type="PANTHER" id="PTHR42818">
    <property type="entry name" value="SULFOPYRUVATE DECARBOXYLASE SUBUNIT ALPHA"/>
    <property type="match status" value="1"/>
</dbReference>
<dbReference type="SUPFAM" id="SSF52518">
    <property type="entry name" value="Thiamin diphosphate-binding fold (THDP-binding)"/>
    <property type="match status" value="1"/>
</dbReference>
<organism evidence="4 5">
    <name type="scientific">Kitasatospora xanthocidica</name>
    <dbReference type="NCBI Taxonomy" id="83382"/>
    <lineage>
        <taxon>Bacteria</taxon>
        <taxon>Bacillati</taxon>
        <taxon>Actinomycetota</taxon>
        <taxon>Actinomycetes</taxon>
        <taxon>Kitasatosporales</taxon>
        <taxon>Streptomycetaceae</taxon>
        <taxon>Kitasatospora</taxon>
    </lineage>
</organism>
<dbReference type="GO" id="GO:0016831">
    <property type="term" value="F:carboxy-lyase activity"/>
    <property type="evidence" value="ECO:0007669"/>
    <property type="project" value="UniProtKB-KW"/>
</dbReference>
<keyword evidence="5" id="KW-1185">Reference proteome</keyword>
<name>A0A372ZQX9_9ACTN</name>
<dbReference type="GO" id="GO:0030976">
    <property type="term" value="F:thiamine pyrophosphate binding"/>
    <property type="evidence" value="ECO:0007669"/>
    <property type="project" value="InterPro"/>
</dbReference>
<reference evidence="4 5" key="1">
    <citation type="submission" date="2018-08" db="EMBL/GenBank/DDBJ databases">
        <title>Diversity &amp; Physiological Properties of Lignin-Decomposing Actinobacteria from Soil.</title>
        <authorList>
            <person name="Roh S.G."/>
            <person name="Kim S.B."/>
        </authorList>
    </citation>
    <scope>NUCLEOTIDE SEQUENCE [LARGE SCALE GENOMIC DNA]</scope>
    <source>
        <strain evidence="4 5">MMS17-GH009</strain>
    </source>
</reference>